<keyword evidence="2" id="KW-1185">Reference proteome</keyword>
<evidence type="ECO:0000313" key="2">
    <source>
        <dbReference type="Proteomes" id="UP001152484"/>
    </source>
</evidence>
<accession>A0A9P0YUB6</accession>
<evidence type="ECO:0000313" key="1">
    <source>
        <dbReference type="EMBL" id="CAH9076111.1"/>
    </source>
</evidence>
<name>A0A9P0YUB6_CUSEU</name>
<sequence length="142" mass="15128">MVRRKLVAVRRELVAFRQGKLVAVLSSATPSIQFGHDTLLHRRRLLYDDAAGPIICDISNSRVGVFSLAVVSVHLIASSISMAATCNSNSSGFMACNSTSSSPTSIFSSIGATLPNSVAECSVAFFFHEPANPKFRPSPLAD</sequence>
<protein>
    <submittedName>
        <fullName evidence="1">Uncharacterized protein</fullName>
    </submittedName>
</protein>
<comment type="caution">
    <text evidence="1">The sequence shown here is derived from an EMBL/GenBank/DDBJ whole genome shotgun (WGS) entry which is preliminary data.</text>
</comment>
<reference evidence="1" key="1">
    <citation type="submission" date="2022-07" db="EMBL/GenBank/DDBJ databases">
        <authorList>
            <person name="Macas J."/>
            <person name="Novak P."/>
            <person name="Neumann P."/>
        </authorList>
    </citation>
    <scope>NUCLEOTIDE SEQUENCE</scope>
</reference>
<organism evidence="1 2">
    <name type="scientific">Cuscuta europaea</name>
    <name type="common">European dodder</name>
    <dbReference type="NCBI Taxonomy" id="41803"/>
    <lineage>
        <taxon>Eukaryota</taxon>
        <taxon>Viridiplantae</taxon>
        <taxon>Streptophyta</taxon>
        <taxon>Embryophyta</taxon>
        <taxon>Tracheophyta</taxon>
        <taxon>Spermatophyta</taxon>
        <taxon>Magnoliopsida</taxon>
        <taxon>eudicotyledons</taxon>
        <taxon>Gunneridae</taxon>
        <taxon>Pentapetalae</taxon>
        <taxon>asterids</taxon>
        <taxon>lamiids</taxon>
        <taxon>Solanales</taxon>
        <taxon>Convolvulaceae</taxon>
        <taxon>Cuscuteae</taxon>
        <taxon>Cuscuta</taxon>
        <taxon>Cuscuta subgen. Cuscuta</taxon>
    </lineage>
</organism>
<dbReference type="EMBL" id="CAMAPE010000010">
    <property type="protein sequence ID" value="CAH9076111.1"/>
    <property type="molecule type" value="Genomic_DNA"/>
</dbReference>
<dbReference type="AlphaFoldDB" id="A0A9P0YUB6"/>
<proteinExistence type="predicted"/>
<gene>
    <name evidence="1" type="ORF">CEURO_LOCUS5704</name>
</gene>
<dbReference type="Proteomes" id="UP001152484">
    <property type="component" value="Unassembled WGS sequence"/>
</dbReference>